<evidence type="ECO:0000256" key="8">
    <source>
        <dbReference type="ARBA" id="ARBA00023316"/>
    </source>
</evidence>
<feature type="binding site" evidence="9">
    <location>
        <position position="197"/>
    </location>
    <ligand>
        <name>Zn(2+)</name>
        <dbReference type="ChEBI" id="CHEBI:29105"/>
        <note>catalytic</note>
    </ligand>
</feature>
<comment type="caution">
    <text evidence="10">The sequence shown here is derived from an EMBL/GenBank/DDBJ whole genome shotgun (WGS) entry which is preliminary data.</text>
</comment>
<dbReference type="GO" id="GO:0071555">
    <property type="term" value="P:cell wall organization"/>
    <property type="evidence" value="ECO:0007669"/>
    <property type="project" value="UniProtKB-KW"/>
</dbReference>
<dbReference type="SUPFAM" id="SSF55166">
    <property type="entry name" value="Hedgehog/DD-peptidase"/>
    <property type="match status" value="1"/>
</dbReference>
<protein>
    <recommendedName>
        <fullName evidence="9">D-alanyl-D-alanine dipeptidase</fullName>
        <shortName evidence="9">D-Ala-D-Ala dipeptidase</shortName>
        <ecNumber evidence="9">3.4.13.22</ecNumber>
    </recommendedName>
</protein>
<keyword evidence="6 9" id="KW-0224">Dipeptidase</keyword>
<comment type="function">
    <text evidence="9">Catalyzes hydrolysis of the D-alanyl-D-alanine dipeptide.</text>
</comment>
<gene>
    <name evidence="9" type="primary">ddpX</name>
    <name evidence="10" type="ORF">Lmac_2526</name>
</gene>
<evidence type="ECO:0000256" key="4">
    <source>
        <dbReference type="ARBA" id="ARBA00022801"/>
    </source>
</evidence>
<organism evidence="10 11">
    <name type="scientific">Legionella maceachernii</name>
    <dbReference type="NCBI Taxonomy" id="466"/>
    <lineage>
        <taxon>Bacteria</taxon>
        <taxon>Pseudomonadati</taxon>
        <taxon>Pseudomonadota</taxon>
        <taxon>Gammaproteobacteria</taxon>
        <taxon>Legionellales</taxon>
        <taxon>Legionellaceae</taxon>
        <taxon>Legionella</taxon>
    </lineage>
</organism>
<dbReference type="Proteomes" id="UP000054908">
    <property type="component" value="Unassembled WGS sequence"/>
</dbReference>
<dbReference type="Gene3D" id="3.30.1380.10">
    <property type="match status" value="1"/>
</dbReference>
<sequence>MAAKNTLHPTEFEAVELTNGLHPRIFIRPIYFELGFSSSPHIYGRNAVLKRLLQAIELLPQEFGFLVWDVYRPRATQAALFEWMRKEIQSKFPHLTEQENFEETKKYVTLPAKIGDNYCSPHLSGGAIDLTLFEIASGKELEMGTPFDDCTEKAHRDYFEQLTELTLEEKNIKQRRQLLRAVLEKVGFTTYEYEWWHFDFGDLFWSQIHNCSELFGPLFGDKEWPNSNLE</sequence>
<evidence type="ECO:0000256" key="2">
    <source>
        <dbReference type="ARBA" id="ARBA00022670"/>
    </source>
</evidence>
<evidence type="ECO:0000256" key="9">
    <source>
        <dbReference type="HAMAP-Rule" id="MF_01924"/>
    </source>
</evidence>
<dbReference type="GO" id="GO:0008237">
    <property type="term" value="F:metallopeptidase activity"/>
    <property type="evidence" value="ECO:0007669"/>
    <property type="project" value="UniProtKB-KW"/>
</dbReference>
<keyword evidence="4 9" id="KW-0378">Hydrolase</keyword>
<evidence type="ECO:0000313" key="10">
    <source>
        <dbReference type="EMBL" id="KTD24439.1"/>
    </source>
</evidence>
<dbReference type="GO" id="GO:0006508">
    <property type="term" value="P:proteolysis"/>
    <property type="evidence" value="ECO:0007669"/>
    <property type="project" value="UniProtKB-KW"/>
</dbReference>
<dbReference type="OrthoDB" id="9801430at2"/>
<dbReference type="RefSeq" id="WP_058453224.1">
    <property type="nucleotide sequence ID" value="NZ_CAAAIB010000007.1"/>
</dbReference>
<keyword evidence="11" id="KW-1185">Reference proteome</keyword>
<name>A0A0W0VVY3_9GAMM</name>
<evidence type="ECO:0000256" key="5">
    <source>
        <dbReference type="ARBA" id="ARBA00022833"/>
    </source>
</evidence>
<dbReference type="STRING" id="466.Lmac_2526"/>
<dbReference type="EC" id="3.4.13.22" evidence="9"/>
<dbReference type="GO" id="GO:0160237">
    <property type="term" value="F:D-Ala-D-Ala dipeptidase activity"/>
    <property type="evidence" value="ECO:0007669"/>
    <property type="project" value="UniProtKB-EC"/>
</dbReference>
<reference evidence="10 11" key="1">
    <citation type="submission" date="2015-11" db="EMBL/GenBank/DDBJ databases">
        <title>Genomic analysis of 38 Legionella species identifies large and diverse effector repertoires.</title>
        <authorList>
            <person name="Burstein D."/>
            <person name="Amaro F."/>
            <person name="Zusman T."/>
            <person name="Lifshitz Z."/>
            <person name="Cohen O."/>
            <person name="Gilbert J.A."/>
            <person name="Pupko T."/>
            <person name="Shuman H.A."/>
            <person name="Segal G."/>
        </authorList>
    </citation>
    <scope>NUCLEOTIDE SEQUENCE [LARGE SCALE GENOMIC DNA]</scope>
    <source>
        <strain evidence="10 11">PX-1-G2-E2</strain>
    </source>
</reference>
<keyword evidence="8" id="KW-0961">Cell wall biogenesis/degradation</keyword>
<dbReference type="PANTHER" id="PTHR43126">
    <property type="entry name" value="D-ALANYL-D-ALANINE DIPEPTIDASE"/>
    <property type="match status" value="1"/>
</dbReference>
<keyword evidence="2 9" id="KW-0645">Protease</keyword>
<evidence type="ECO:0000313" key="11">
    <source>
        <dbReference type="Proteomes" id="UP000054908"/>
    </source>
</evidence>
<comment type="cofactor">
    <cofactor evidence="9">
        <name>Zn(2+)</name>
        <dbReference type="ChEBI" id="CHEBI:29105"/>
    </cofactor>
    <text evidence="9">Binds 1 zinc ion per subunit.</text>
</comment>
<accession>A0A0W0VVY3</accession>
<comment type="similarity">
    <text evidence="9">Belongs to the peptidase M15D family.</text>
</comment>
<feature type="binding site" evidence="9">
    <location>
        <position position="129"/>
    </location>
    <ligand>
        <name>Zn(2+)</name>
        <dbReference type="ChEBI" id="CHEBI:29105"/>
        <note>catalytic</note>
    </ligand>
</feature>
<keyword evidence="7 9" id="KW-0482">Metalloprotease</keyword>
<dbReference type="GO" id="GO:0008270">
    <property type="term" value="F:zinc ion binding"/>
    <property type="evidence" value="ECO:0007669"/>
    <property type="project" value="UniProtKB-UniRule"/>
</dbReference>
<keyword evidence="3 9" id="KW-0479">Metal-binding</keyword>
<dbReference type="EMBL" id="LNYL01000050">
    <property type="protein sequence ID" value="KTD24439.1"/>
    <property type="molecule type" value="Genomic_DNA"/>
</dbReference>
<evidence type="ECO:0000256" key="7">
    <source>
        <dbReference type="ARBA" id="ARBA00023049"/>
    </source>
</evidence>
<feature type="binding site" evidence="9">
    <location>
        <position position="122"/>
    </location>
    <ligand>
        <name>Zn(2+)</name>
        <dbReference type="ChEBI" id="CHEBI:29105"/>
        <note>catalytic</note>
    </ligand>
</feature>
<dbReference type="PATRIC" id="fig|466.6.peg.2694"/>
<dbReference type="InterPro" id="IPR009045">
    <property type="entry name" value="Zn_M74/Hedgehog-like"/>
</dbReference>
<proteinExistence type="inferred from homology"/>
<comment type="catalytic activity">
    <reaction evidence="1 9">
        <text>D-alanyl-D-alanine + H2O = 2 D-alanine</text>
        <dbReference type="Rhea" id="RHEA:20661"/>
        <dbReference type="ChEBI" id="CHEBI:15377"/>
        <dbReference type="ChEBI" id="CHEBI:57416"/>
        <dbReference type="ChEBI" id="CHEBI:57822"/>
        <dbReference type="EC" id="3.4.13.22"/>
    </reaction>
</comment>
<feature type="site" description="Transition state stabilizer" evidence="9">
    <location>
        <position position="72"/>
    </location>
</feature>
<feature type="active site" description="Proton donor/acceptor" evidence="9">
    <location>
        <position position="194"/>
    </location>
</feature>
<evidence type="ECO:0000256" key="1">
    <source>
        <dbReference type="ARBA" id="ARBA00001362"/>
    </source>
</evidence>
<dbReference type="InterPro" id="IPR000755">
    <property type="entry name" value="A_A_dipeptidase"/>
</dbReference>
<dbReference type="Pfam" id="PF01427">
    <property type="entry name" value="Peptidase_M15"/>
    <property type="match status" value="1"/>
</dbReference>
<evidence type="ECO:0000256" key="3">
    <source>
        <dbReference type="ARBA" id="ARBA00022723"/>
    </source>
</evidence>
<dbReference type="PANTHER" id="PTHR43126:SF2">
    <property type="entry name" value="D-ALANYL-D-ALANINE DIPEPTIDASE"/>
    <property type="match status" value="1"/>
</dbReference>
<dbReference type="HAMAP" id="MF_01924">
    <property type="entry name" value="A_A_dipeptidase"/>
    <property type="match status" value="1"/>
</dbReference>
<dbReference type="AlphaFoldDB" id="A0A0W0VVY3"/>
<keyword evidence="5 9" id="KW-0862">Zinc</keyword>
<evidence type="ECO:0000256" key="6">
    <source>
        <dbReference type="ARBA" id="ARBA00022997"/>
    </source>
</evidence>